<accession>G3AH55</accession>
<organism evidence="3">
    <name type="scientific">Spathaspora passalidarum (strain NRRL Y-27907 / 11-Y1)</name>
    <dbReference type="NCBI Taxonomy" id="619300"/>
    <lineage>
        <taxon>Eukaryota</taxon>
        <taxon>Fungi</taxon>
        <taxon>Dikarya</taxon>
        <taxon>Ascomycota</taxon>
        <taxon>Saccharomycotina</taxon>
        <taxon>Pichiomycetes</taxon>
        <taxon>Debaryomycetaceae</taxon>
        <taxon>Spathaspora</taxon>
    </lineage>
</organism>
<name>G3AH55_SPAPN</name>
<dbReference type="RefSeq" id="XP_007372897.1">
    <property type="nucleotide sequence ID" value="XM_007372835.1"/>
</dbReference>
<feature type="compositionally biased region" description="Low complexity" evidence="1">
    <location>
        <begin position="159"/>
        <end position="170"/>
    </location>
</feature>
<dbReference type="Proteomes" id="UP000000709">
    <property type="component" value="Unassembled WGS sequence"/>
</dbReference>
<reference evidence="2 3" key="1">
    <citation type="journal article" date="2011" name="Proc. Natl. Acad. Sci. U.S.A.">
        <title>Comparative genomics of xylose-fermenting fungi for enhanced biofuel production.</title>
        <authorList>
            <person name="Wohlbach D.J."/>
            <person name="Kuo A."/>
            <person name="Sato T.K."/>
            <person name="Potts K.M."/>
            <person name="Salamov A.A."/>
            <person name="LaButti K.M."/>
            <person name="Sun H."/>
            <person name="Clum A."/>
            <person name="Pangilinan J.L."/>
            <person name="Lindquist E.A."/>
            <person name="Lucas S."/>
            <person name="Lapidus A."/>
            <person name="Jin M."/>
            <person name="Gunawan C."/>
            <person name="Balan V."/>
            <person name="Dale B.E."/>
            <person name="Jeffries T.W."/>
            <person name="Zinkel R."/>
            <person name="Barry K.W."/>
            <person name="Grigoriev I.V."/>
            <person name="Gasch A.P."/>
        </authorList>
    </citation>
    <scope>NUCLEOTIDE SEQUENCE [LARGE SCALE GENOMIC DNA]</scope>
    <source>
        <strain evidence="3">NRRL Y-27907 / 11-Y1</strain>
    </source>
</reference>
<protein>
    <submittedName>
        <fullName evidence="2">Uncharacterized protein</fullName>
    </submittedName>
</protein>
<evidence type="ECO:0000313" key="3">
    <source>
        <dbReference type="Proteomes" id="UP000000709"/>
    </source>
</evidence>
<feature type="compositionally biased region" description="Polar residues" evidence="1">
    <location>
        <begin position="135"/>
        <end position="157"/>
    </location>
</feature>
<evidence type="ECO:0000256" key="1">
    <source>
        <dbReference type="SAM" id="MobiDB-lite"/>
    </source>
</evidence>
<feature type="compositionally biased region" description="Acidic residues" evidence="1">
    <location>
        <begin position="30"/>
        <end position="58"/>
    </location>
</feature>
<dbReference type="HOGENOM" id="CLU_1090576_0_0_1"/>
<gene>
    <name evidence="2" type="ORF">SPAPADRAFT_58729</name>
</gene>
<dbReference type="KEGG" id="spaa:SPAPADRAFT_58729"/>
<sequence length="255" mass="28162">MGSGSVNAGDELMGIEQVQEGDEKEKEKEEDNEEDGDDEVEQPEEVEEDEEEEEDYDDDGHHYEVDEATLAFNRFSGIRRPGSKDEPIGFGSGAVPERRPKNQRWNSAKGLTRESKLSRSGWSGDVGNDPRPNVNRGTSTPNMPTSSGSGSNASFFITPSDSGSSGNPNSRFLADEARSLRKIRGPRGRMPIPESFSPFKPNPYAGMSTPTTRLSGEESRVRASRLEELAQLATGIGQREVYDLITLEIQERLFM</sequence>
<dbReference type="EMBL" id="GL996499">
    <property type="protein sequence ID" value="EGW35485.1"/>
    <property type="molecule type" value="Genomic_DNA"/>
</dbReference>
<proteinExistence type="predicted"/>
<dbReference type="GeneID" id="18872574"/>
<evidence type="ECO:0000313" key="2">
    <source>
        <dbReference type="EMBL" id="EGW35485.1"/>
    </source>
</evidence>
<dbReference type="InParanoid" id="G3AH55"/>
<feature type="region of interest" description="Disordered" evidence="1">
    <location>
        <begin position="1"/>
        <end position="220"/>
    </location>
</feature>
<dbReference type="AlphaFoldDB" id="G3AH55"/>
<keyword evidence="3" id="KW-1185">Reference proteome</keyword>